<evidence type="ECO:0008006" key="3">
    <source>
        <dbReference type="Google" id="ProtNLM"/>
    </source>
</evidence>
<accession>A0ABQ4K952</accession>
<comment type="caution">
    <text evidence="1">The sequence shown here is derived from an EMBL/GenBank/DDBJ whole genome shotgun (WGS) entry which is preliminary data.</text>
</comment>
<name>A0ABQ4K952_9BACI</name>
<dbReference type="EMBL" id="BOQT01000015">
    <property type="protein sequence ID" value="GIN22249.1"/>
    <property type="molecule type" value="Genomic_DNA"/>
</dbReference>
<organism evidence="1 2">
    <name type="scientific">Siminovitchia fordii</name>
    <dbReference type="NCBI Taxonomy" id="254759"/>
    <lineage>
        <taxon>Bacteria</taxon>
        <taxon>Bacillati</taxon>
        <taxon>Bacillota</taxon>
        <taxon>Bacilli</taxon>
        <taxon>Bacillales</taxon>
        <taxon>Bacillaceae</taxon>
        <taxon>Siminovitchia</taxon>
    </lineage>
</organism>
<dbReference type="Proteomes" id="UP000680279">
    <property type="component" value="Unassembled WGS sequence"/>
</dbReference>
<dbReference type="NCBIfam" id="NF033832">
    <property type="entry name" value="sce7726_fam"/>
    <property type="match status" value="1"/>
</dbReference>
<gene>
    <name evidence="1" type="ORF">J1TS3_33830</name>
</gene>
<evidence type="ECO:0000313" key="1">
    <source>
        <dbReference type="EMBL" id="GIN22249.1"/>
    </source>
</evidence>
<reference evidence="1 2" key="1">
    <citation type="submission" date="2021-03" db="EMBL/GenBank/DDBJ databases">
        <title>Antimicrobial resistance genes in bacteria isolated from Japanese honey, and their potential for conferring macrolide and lincosamide resistance in the American foulbrood pathogen Paenibacillus larvae.</title>
        <authorList>
            <person name="Okamoto M."/>
            <person name="Kumagai M."/>
            <person name="Kanamori H."/>
            <person name="Takamatsu D."/>
        </authorList>
    </citation>
    <scope>NUCLEOTIDE SEQUENCE [LARGE SCALE GENOMIC DNA]</scope>
    <source>
        <strain evidence="1 2">J1TS3</strain>
    </source>
</reference>
<protein>
    <recommendedName>
        <fullName evidence="3">Sce7726 family protein</fullName>
    </recommendedName>
</protein>
<proteinExistence type="predicted"/>
<dbReference type="InterPro" id="IPR047729">
    <property type="entry name" value="Sce7726-like"/>
</dbReference>
<keyword evidence="2" id="KW-1185">Reference proteome</keyword>
<evidence type="ECO:0000313" key="2">
    <source>
        <dbReference type="Proteomes" id="UP000680279"/>
    </source>
</evidence>
<sequence>MSNHLILNRFFSQSTLVELIDKGSNSVFNTCIDQYLGRDSGACNKLTIENMYGFLRKHYRNEYFYKNTLFNKLLIGRHSLNTTTAITELPIHKSKADFILINGKAVVYEIKTDLDSFDRLKHQINDYYKAFPLVYLVTSEGNELKAKEILSGSNTGLIILTKRNTLSERKPAVTDFSLFDKKVMFNILRKEEFEEIIKKVYGFLPDVTPVFYYRECFALLEQIEMKKLYELIIMTLKKRNQVEVQEYLNYVPYELRFLVYFSKSIQKKYKELNEFLNK</sequence>